<dbReference type="InterPro" id="IPR007667">
    <property type="entry name" value="Hypoxia_induced_domain"/>
</dbReference>
<reference evidence="8" key="1">
    <citation type="submission" date="2018-04" db="EMBL/GenBank/DDBJ databases">
        <title>Whole genome sequencing of Hypsizygus marmoreus.</title>
        <authorList>
            <person name="Choi I.-G."/>
            <person name="Min B."/>
            <person name="Kim J.-G."/>
            <person name="Kim S."/>
            <person name="Oh Y.-L."/>
            <person name="Kong W.-S."/>
            <person name="Park H."/>
            <person name="Jeong J."/>
            <person name="Song E.-S."/>
        </authorList>
    </citation>
    <scope>NUCLEOTIDE SEQUENCE [LARGE SCALE GENOMIC DNA]</scope>
    <source>
        <strain evidence="8">51987-8</strain>
    </source>
</reference>
<keyword evidence="4 6" id="KW-0472">Membrane</keyword>
<dbReference type="AlphaFoldDB" id="A0A369JFP7"/>
<proteinExistence type="predicted"/>
<feature type="transmembrane region" description="Helical" evidence="6">
    <location>
        <begin position="20"/>
        <end position="38"/>
    </location>
</feature>
<keyword evidence="3 6" id="KW-1133">Transmembrane helix</keyword>
<feature type="compositionally biased region" description="Basic and acidic residues" evidence="5">
    <location>
        <begin position="193"/>
        <end position="208"/>
    </location>
</feature>
<dbReference type="STRING" id="39966.A0A369JFP7"/>
<name>A0A369JFP7_HYPMA</name>
<dbReference type="Pfam" id="PF04588">
    <property type="entry name" value="HIG_1_N"/>
    <property type="match status" value="1"/>
</dbReference>
<gene>
    <name evidence="8" type="primary">RCF2</name>
    <name evidence="8" type="ORF">Hypma_012838</name>
</gene>
<evidence type="ECO:0000256" key="4">
    <source>
        <dbReference type="ARBA" id="ARBA00023136"/>
    </source>
</evidence>
<protein>
    <submittedName>
        <fullName evidence="8">Respiratory supercomplex factor 2, mitochondrial</fullName>
    </submittedName>
</protein>
<dbReference type="InParanoid" id="A0A369JFP7"/>
<evidence type="ECO:0000256" key="5">
    <source>
        <dbReference type="SAM" id="MobiDB-lite"/>
    </source>
</evidence>
<comment type="caution">
    <text evidence="8">The sequence shown here is derived from an EMBL/GenBank/DDBJ whole genome shotgun (WGS) entry which is preliminary data.</text>
</comment>
<dbReference type="FunCoup" id="A0A369JFP7">
    <property type="interactions" value="47"/>
</dbReference>
<dbReference type="PROSITE" id="PS51503">
    <property type="entry name" value="HIG1"/>
    <property type="match status" value="1"/>
</dbReference>
<keyword evidence="9" id="KW-1185">Reference proteome</keyword>
<dbReference type="GO" id="GO:0005739">
    <property type="term" value="C:mitochondrion"/>
    <property type="evidence" value="ECO:0007669"/>
    <property type="project" value="UniProtKB-SubCell"/>
</dbReference>
<evidence type="ECO:0000256" key="6">
    <source>
        <dbReference type="SAM" id="Phobius"/>
    </source>
</evidence>
<sequence length="219" mass="24098">MKIATPEEIHAHAAASRRGAIEGGVASGIVALGGSYYLHRKFPGYRQLPLSLKALGLVIVVAPILSIQAERRGLEYDKSQWKGEGVRILHGKQVAADERWEDMSTQDKIADWSNRHQYSIILGGWASSLAFAGAVISRDKYQTTAQKVVQARMWAQGLTIGILIVAGALTQAQRAKSAKHVNTDHSWRDILEQQDRDREEAARLKEEVTPPTRRLGAAA</sequence>
<evidence type="ECO:0000256" key="1">
    <source>
        <dbReference type="ARBA" id="ARBA00004173"/>
    </source>
</evidence>
<organism evidence="8 9">
    <name type="scientific">Hypsizygus marmoreus</name>
    <name type="common">White beech mushroom</name>
    <name type="synonym">Agaricus marmoreus</name>
    <dbReference type="NCBI Taxonomy" id="39966"/>
    <lineage>
        <taxon>Eukaryota</taxon>
        <taxon>Fungi</taxon>
        <taxon>Dikarya</taxon>
        <taxon>Basidiomycota</taxon>
        <taxon>Agaricomycotina</taxon>
        <taxon>Agaricomycetes</taxon>
        <taxon>Agaricomycetidae</taxon>
        <taxon>Agaricales</taxon>
        <taxon>Tricholomatineae</taxon>
        <taxon>Lyophyllaceae</taxon>
        <taxon>Hypsizygus</taxon>
    </lineage>
</organism>
<keyword evidence="2 6" id="KW-0812">Transmembrane</keyword>
<feature type="transmembrane region" description="Helical" evidence="6">
    <location>
        <begin position="118"/>
        <end position="137"/>
    </location>
</feature>
<dbReference type="InterPro" id="IPR040153">
    <property type="entry name" value="Rcf2"/>
</dbReference>
<evidence type="ECO:0000256" key="2">
    <source>
        <dbReference type="ARBA" id="ARBA00022692"/>
    </source>
</evidence>
<feature type="region of interest" description="Disordered" evidence="5">
    <location>
        <begin position="193"/>
        <end position="219"/>
    </location>
</feature>
<dbReference type="GO" id="GO:0033617">
    <property type="term" value="P:mitochondrial respiratory chain complex IV assembly"/>
    <property type="evidence" value="ECO:0007669"/>
    <property type="project" value="TreeGrafter"/>
</dbReference>
<feature type="domain" description="HIG1" evidence="7">
    <location>
        <begin position="90"/>
        <end position="181"/>
    </location>
</feature>
<feature type="transmembrane region" description="Helical" evidence="6">
    <location>
        <begin position="50"/>
        <end position="69"/>
    </location>
</feature>
<evidence type="ECO:0000313" key="8">
    <source>
        <dbReference type="EMBL" id="RDB20122.1"/>
    </source>
</evidence>
<comment type="subcellular location">
    <subcellularLocation>
        <location evidence="1">Mitochondrion</location>
    </subcellularLocation>
</comment>
<feature type="transmembrane region" description="Helical" evidence="6">
    <location>
        <begin position="149"/>
        <end position="169"/>
    </location>
</feature>
<evidence type="ECO:0000256" key="3">
    <source>
        <dbReference type="ARBA" id="ARBA00022989"/>
    </source>
</evidence>
<dbReference type="PANTHER" id="PTHR28018">
    <property type="entry name" value="RESPIRATORY SUPERCOMPLEX FACTOR 2, MITOCHONDRIAL"/>
    <property type="match status" value="1"/>
</dbReference>
<evidence type="ECO:0000313" key="9">
    <source>
        <dbReference type="Proteomes" id="UP000076154"/>
    </source>
</evidence>
<dbReference type="EMBL" id="LUEZ02000071">
    <property type="protein sequence ID" value="RDB20122.1"/>
    <property type="molecule type" value="Genomic_DNA"/>
</dbReference>
<accession>A0A369JFP7</accession>
<dbReference type="PANTHER" id="PTHR28018:SF3">
    <property type="entry name" value="RESPIRATORY SUPERCOMPLEX FACTOR 2, MITOCHONDRIAL"/>
    <property type="match status" value="1"/>
</dbReference>
<evidence type="ECO:0000259" key="7">
    <source>
        <dbReference type="PROSITE" id="PS51503"/>
    </source>
</evidence>
<dbReference type="OrthoDB" id="1915122at2759"/>
<dbReference type="Proteomes" id="UP000076154">
    <property type="component" value="Unassembled WGS sequence"/>
</dbReference>